<keyword evidence="3" id="KW-1185">Reference proteome</keyword>
<dbReference type="OrthoDB" id="3366823at2759"/>
<name>A0A0C9ZD74_9AGAM</name>
<accession>A0A0C9ZD74</accession>
<organism evidence="2 3">
    <name type="scientific">Pisolithus microcarpus 441</name>
    <dbReference type="NCBI Taxonomy" id="765257"/>
    <lineage>
        <taxon>Eukaryota</taxon>
        <taxon>Fungi</taxon>
        <taxon>Dikarya</taxon>
        <taxon>Basidiomycota</taxon>
        <taxon>Agaricomycotina</taxon>
        <taxon>Agaricomycetes</taxon>
        <taxon>Agaricomycetidae</taxon>
        <taxon>Boletales</taxon>
        <taxon>Sclerodermatineae</taxon>
        <taxon>Pisolithaceae</taxon>
        <taxon>Pisolithus</taxon>
    </lineage>
</organism>
<gene>
    <name evidence="2" type="ORF">PISMIDRAFT_678899</name>
</gene>
<dbReference type="HOGENOM" id="CLU_2164447_0_0_1"/>
<dbReference type="AlphaFoldDB" id="A0A0C9ZD74"/>
<dbReference type="Proteomes" id="UP000054018">
    <property type="component" value="Unassembled WGS sequence"/>
</dbReference>
<reference evidence="2 3" key="1">
    <citation type="submission" date="2014-04" db="EMBL/GenBank/DDBJ databases">
        <authorList>
            <consortium name="DOE Joint Genome Institute"/>
            <person name="Kuo A."/>
            <person name="Kohler A."/>
            <person name="Costa M.D."/>
            <person name="Nagy L.G."/>
            <person name="Floudas D."/>
            <person name="Copeland A."/>
            <person name="Barry K.W."/>
            <person name="Cichocki N."/>
            <person name="Veneault-Fourrey C."/>
            <person name="LaButti K."/>
            <person name="Lindquist E.A."/>
            <person name="Lipzen A."/>
            <person name="Lundell T."/>
            <person name="Morin E."/>
            <person name="Murat C."/>
            <person name="Sun H."/>
            <person name="Tunlid A."/>
            <person name="Henrissat B."/>
            <person name="Grigoriev I.V."/>
            <person name="Hibbett D.S."/>
            <person name="Martin F."/>
            <person name="Nordberg H.P."/>
            <person name="Cantor M.N."/>
            <person name="Hua S.X."/>
        </authorList>
    </citation>
    <scope>NUCLEOTIDE SEQUENCE [LARGE SCALE GENOMIC DNA]</scope>
    <source>
        <strain evidence="2 3">441</strain>
    </source>
</reference>
<protein>
    <submittedName>
        <fullName evidence="2">Uncharacterized protein</fullName>
    </submittedName>
</protein>
<feature type="region of interest" description="Disordered" evidence="1">
    <location>
        <begin position="1"/>
        <end position="111"/>
    </location>
</feature>
<reference evidence="3" key="2">
    <citation type="submission" date="2015-01" db="EMBL/GenBank/DDBJ databases">
        <title>Evolutionary Origins and Diversification of the Mycorrhizal Mutualists.</title>
        <authorList>
            <consortium name="DOE Joint Genome Institute"/>
            <consortium name="Mycorrhizal Genomics Consortium"/>
            <person name="Kohler A."/>
            <person name="Kuo A."/>
            <person name="Nagy L.G."/>
            <person name="Floudas D."/>
            <person name="Copeland A."/>
            <person name="Barry K.W."/>
            <person name="Cichocki N."/>
            <person name="Veneault-Fourrey C."/>
            <person name="LaButti K."/>
            <person name="Lindquist E.A."/>
            <person name="Lipzen A."/>
            <person name="Lundell T."/>
            <person name="Morin E."/>
            <person name="Murat C."/>
            <person name="Riley R."/>
            <person name="Ohm R."/>
            <person name="Sun H."/>
            <person name="Tunlid A."/>
            <person name="Henrissat B."/>
            <person name="Grigoriev I.V."/>
            <person name="Hibbett D.S."/>
            <person name="Martin F."/>
        </authorList>
    </citation>
    <scope>NUCLEOTIDE SEQUENCE [LARGE SCALE GENOMIC DNA]</scope>
    <source>
        <strain evidence="3">441</strain>
    </source>
</reference>
<evidence type="ECO:0000313" key="3">
    <source>
        <dbReference type="Proteomes" id="UP000054018"/>
    </source>
</evidence>
<feature type="non-terminal residue" evidence="2">
    <location>
        <position position="111"/>
    </location>
</feature>
<proteinExistence type="predicted"/>
<sequence length="111" mass="12533">MEEERLALEAAKQSGKFRPIGFKPIGQEDKPKKRKIKNDKNGEKKRRKVDRASKQTGQEPDAGEEPHAPTVDKPPSSEERHELLQEPQPEPLDEDFDIFAGAGEYQGIPDD</sequence>
<feature type="compositionally biased region" description="Basic and acidic residues" evidence="1">
    <location>
        <begin position="75"/>
        <end position="84"/>
    </location>
</feature>
<dbReference type="STRING" id="765257.A0A0C9ZD74"/>
<feature type="compositionally biased region" description="Basic residues" evidence="1">
    <location>
        <begin position="32"/>
        <end position="49"/>
    </location>
</feature>
<dbReference type="EMBL" id="KN833722">
    <property type="protein sequence ID" value="KIK23884.1"/>
    <property type="molecule type" value="Genomic_DNA"/>
</dbReference>
<evidence type="ECO:0000313" key="2">
    <source>
        <dbReference type="EMBL" id="KIK23884.1"/>
    </source>
</evidence>
<evidence type="ECO:0000256" key="1">
    <source>
        <dbReference type="SAM" id="MobiDB-lite"/>
    </source>
</evidence>